<dbReference type="AlphaFoldDB" id="A0A3Q3GRW3"/>
<name>A0A3Q3GRW3_KRYMA</name>
<dbReference type="STRING" id="37003.ENSKMAP00000026022"/>
<dbReference type="SUPFAM" id="SSF48403">
    <property type="entry name" value="Ankyrin repeat"/>
    <property type="match status" value="1"/>
</dbReference>
<evidence type="ECO:0000313" key="5">
    <source>
        <dbReference type="Proteomes" id="UP000264800"/>
    </source>
</evidence>
<accession>A0A3Q3GRW3</accession>
<sequence length="376" mass="42498">SLVFRDFPSNKRSQRSGDASTLYQACACNNRISLRNVLHRGVTKDEVMELDNNGMNGLMVACFKGFVDMVHELHNCPYLDINHQDSEGNTALMIASQAGHINTVMYLLNYYPGINTEMKDCRGFTALIKATMTGRSDVVAALLMAGADIDEVDSTRGACAHDWALKTGRFEVIHRLRRLMARPRAEQFCESYVPEWPELKEKVAKATAQKSPAEKFTLRIKNTFGFSFPRDPKDDGVMDHMVRMTTSIHSPLVSTGCRPLCPASPPEMGRRRLTVQELMRKHPHKELEERSPPPLLPGFVSECLHKPRQQAAVLLVFWVKSVQDTFPLSSGSRAESKAAKRERTYKHWKRAQGTRSYFSFLSPNVSFYSSFFLLST</sequence>
<dbReference type="InterPro" id="IPR002110">
    <property type="entry name" value="Ankyrin_rpt"/>
</dbReference>
<dbReference type="PANTHER" id="PTHR24173">
    <property type="entry name" value="ANKYRIN REPEAT CONTAINING"/>
    <property type="match status" value="1"/>
</dbReference>
<evidence type="ECO:0000256" key="2">
    <source>
        <dbReference type="ARBA" id="ARBA00023043"/>
    </source>
</evidence>
<dbReference type="InterPro" id="IPR036770">
    <property type="entry name" value="Ankyrin_rpt-contain_sf"/>
</dbReference>
<protein>
    <submittedName>
        <fullName evidence="4">Ankyrin repeat domain 33Ab</fullName>
    </submittedName>
</protein>
<feature type="repeat" description="ANK" evidence="3">
    <location>
        <begin position="87"/>
        <end position="119"/>
    </location>
</feature>
<organism evidence="4 5">
    <name type="scientific">Kryptolebias marmoratus</name>
    <name type="common">Mangrove killifish</name>
    <name type="synonym">Rivulus marmoratus</name>
    <dbReference type="NCBI Taxonomy" id="37003"/>
    <lineage>
        <taxon>Eukaryota</taxon>
        <taxon>Metazoa</taxon>
        <taxon>Chordata</taxon>
        <taxon>Craniata</taxon>
        <taxon>Vertebrata</taxon>
        <taxon>Euteleostomi</taxon>
        <taxon>Actinopterygii</taxon>
        <taxon>Neopterygii</taxon>
        <taxon>Teleostei</taxon>
        <taxon>Neoteleostei</taxon>
        <taxon>Acanthomorphata</taxon>
        <taxon>Ovalentaria</taxon>
        <taxon>Atherinomorphae</taxon>
        <taxon>Cyprinodontiformes</taxon>
        <taxon>Rivulidae</taxon>
        <taxon>Kryptolebias</taxon>
    </lineage>
</organism>
<dbReference type="GO" id="GO:0043010">
    <property type="term" value="P:camera-type eye development"/>
    <property type="evidence" value="ECO:0007669"/>
    <property type="project" value="Ensembl"/>
</dbReference>
<proteinExistence type="predicted"/>
<evidence type="ECO:0000256" key="1">
    <source>
        <dbReference type="ARBA" id="ARBA00022737"/>
    </source>
</evidence>
<dbReference type="Ensembl" id="ENSKMAT00000026348.1">
    <property type="protein sequence ID" value="ENSKMAP00000026022.1"/>
    <property type="gene ID" value="ENSKMAG00000019237.1"/>
</dbReference>
<dbReference type="PROSITE" id="PS50297">
    <property type="entry name" value="ANK_REP_REGION"/>
    <property type="match status" value="1"/>
</dbReference>
<evidence type="ECO:0000313" key="4">
    <source>
        <dbReference type="Ensembl" id="ENSKMAP00000026022.1"/>
    </source>
</evidence>
<dbReference type="Proteomes" id="UP000264800">
    <property type="component" value="Unplaced"/>
</dbReference>
<dbReference type="PROSITE" id="PS50088">
    <property type="entry name" value="ANK_REPEAT"/>
    <property type="match status" value="2"/>
</dbReference>
<reference evidence="4" key="2">
    <citation type="submission" date="2025-09" db="UniProtKB">
        <authorList>
            <consortium name="Ensembl"/>
        </authorList>
    </citation>
    <scope>IDENTIFICATION</scope>
</reference>
<dbReference type="GeneTree" id="ENSGT00500000044852"/>
<feature type="repeat" description="ANK" evidence="3">
    <location>
        <begin position="122"/>
        <end position="154"/>
    </location>
</feature>
<dbReference type="Gene3D" id="1.25.40.20">
    <property type="entry name" value="Ankyrin repeat-containing domain"/>
    <property type="match status" value="1"/>
</dbReference>
<keyword evidence="2 3" id="KW-0040">ANK repeat</keyword>
<keyword evidence="1" id="KW-0677">Repeat</keyword>
<keyword evidence="5" id="KW-1185">Reference proteome</keyword>
<dbReference type="SMART" id="SM00248">
    <property type="entry name" value="ANK"/>
    <property type="match status" value="4"/>
</dbReference>
<reference evidence="4" key="1">
    <citation type="submission" date="2025-08" db="UniProtKB">
        <authorList>
            <consortium name="Ensembl"/>
        </authorList>
    </citation>
    <scope>IDENTIFICATION</scope>
</reference>
<evidence type="ECO:0000256" key="3">
    <source>
        <dbReference type="PROSITE-ProRule" id="PRU00023"/>
    </source>
</evidence>
<dbReference type="PANTHER" id="PTHR24173:SF84">
    <property type="entry name" value="ANKYRIN REPEAT DOMAIN 33AB"/>
    <property type="match status" value="1"/>
</dbReference>
<dbReference type="Pfam" id="PF12796">
    <property type="entry name" value="Ank_2"/>
    <property type="match status" value="1"/>
</dbReference>